<proteinExistence type="predicted"/>
<evidence type="ECO:0000313" key="2">
    <source>
        <dbReference type="Proteomes" id="UP000289738"/>
    </source>
</evidence>
<protein>
    <submittedName>
        <fullName evidence="1">Uncharacterized protein</fullName>
    </submittedName>
</protein>
<dbReference type="Proteomes" id="UP000289738">
    <property type="component" value="Chromosome B01"/>
</dbReference>
<accession>A0A445ALX7</accession>
<name>A0A445ALX7_ARAHY</name>
<gene>
    <name evidence="1" type="ORF">Ahy_B01g051484</name>
</gene>
<organism evidence="1 2">
    <name type="scientific">Arachis hypogaea</name>
    <name type="common">Peanut</name>
    <dbReference type="NCBI Taxonomy" id="3818"/>
    <lineage>
        <taxon>Eukaryota</taxon>
        <taxon>Viridiplantae</taxon>
        <taxon>Streptophyta</taxon>
        <taxon>Embryophyta</taxon>
        <taxon>Tracheophyta</taxon>
        <taxon>Spermatophyta</taxon>
        <taxon>Magnoliopsida</taxon>
        <taxon>eudicotyledons</taxon>
        <taxon>Gunneridae</taxon>
        <taxon>Pentapetalae</taxon>
        <taxon>rosids</taxon>
        <taxon>fabids</taxon>
        <taxon>Fabales</taxon>
        <taxon>Fabaceae</taxon>
        <taxon>Papilionoideae</taxon>
        <taxon>50 kb inversion clade</taxon>
        <taxon>dalbergioids sensu lato</taxon>
        <taxon>Dalbergieae</taxon>
        <taxon>Pterocarpus clade</taxon>
        <taxon>Arachis</taxon>
    </lineage>
</organism>
<comment type="caution">
    <text evidence="1">The sequence shown here is derived from an EMBL/GenBank/DDBJ whole genome shotgun (WGS) entry which is preliminary data.</text>
</comment>
<dbReference type="AlphaFoldDB" id="A0A445ALX7"/>
<sequence>MPGYHRSLLPSSDVFSAIVSDLFYHPQSFSPWFAGKKLSLTDSAAASGIAAALIVTPTNPATALRLYTTVSHRLLRNVVIAANIAFGPTVQEPSLIMVPHDH</sequence>
<keyword evidence="2" id="KW-1185">Reference proteome</keyword>
<dbReference type="EMBL" id="SDMP01000011">
    <property type="protein sequence ID" value="RYR27452.1"/>
    <property type="molecule type" value="Genomic_DNA"/>
</dbReference>
<evidence type="ECO:0000313" key="1">
    <source>
        <dbReference type="EMBL" id="RYR27452.1"/>
    </source>
</evidence>
<reference evidence="1 2" key="1">
    <citation type="submission" date="2019-01" db="EMBL/GenBank/DDBJ databases">
        <title>Sequencing of cultivated peanut Arachis hypogaea provides insights into genome evolution and oil improvement.</title>
        <authorList>
            <person name="Chen X."/>
        </authorList>
    </citation>
    <scope>NUCLEOTIDE SEQUENCE [LARGE SCALE GENOMIC DNA]</scope>
    <source>
        <strain evidence="2">cv. Fuhuasheng</strain>
        <tissue evidence="1">Leaves</tissue>
    </source>
</reference>